<dbReference type="Gene3D" id="1.20.120.340">
    <property type="entry name" value="Flagellar protein FliS"/>
    <property type="match status" value="1"/>
</dbReference>
<evidence type="ECO:0000256" key="3">
    <source>
        <dbReference type="ARBA" id="ARBA00022490"/>
    </source>
</evidence>
<evidence type="ECO:0000256" key="5">
    <source>
        <dbReference type="ARBA" id="ARBA00023186"/>
    </source>
</evidence>
<dbReference type="GO" id="GO:0044780">
    <property type="term" value="P:bacterial-type flagellum assembly"/>
    <property type="evidence" value="ECO:0007669"/>
    <property type="project" value="InterPro"/>
</dbReference>
<accession>A0A7X0NJS8</accession>
<dbReference type="PIRSF" id="PIRSF039090">
    <property type="entry name" value="Flis"/>
    <property type="match status" value="1"/>
</dbReference>
<dbReference type="Pfam" id="PF02561">
    <property type="entry name" value="FliS"/>
    <property type="match status" value="1"/>
</dbReference>
<comment type="subcellular location">
    <subcellularLocation>
        <location evidence="1 6">Cytoplasm</location>
        <location evidence="1 6">Cytosol</location>
    </subcellularLocation>
</comment>
<keyword evidence="3 6" id="KW-0963">Cytoplasm</keyword>
<dbReference type="GO" id="GO:0071973">
    <property type="term" value="P:bacterial-type flagellum-dependent cell motility"/>
    <property type="evidence" value="ECO:0007669"/>
    <property type="project" value="TreeGrafter"/>
</dbReference>
<dbReference type="InterPro" id="IPR003713">
    <property type="entry name" value="FliS"/>
</dbReference>
<gene>
    <name evidence="7" type="ORF">HNQ55_003248</name>
</gene>
<evidence type="ECO:0000256" key="6">
    <source>
        <dbReference type="PIRNR" id="PIRNR039090"/>
    </source>
</evidence>
<organism evidence="7 8">
    <name type="scientific">Thalassotalea piscium</name>
    <dbReference type="NCBI Taxonomy" id="1230533"/>
    <lineage>
        <taxon>Bacteria</taxon>
        <taxon>Pseudomonadati</taxon>
        <taxon>Pseudomonadota</taxon>
        <taxon>Gammaproteobacteria</taxon>
        <taxon>Alteromonadales</taxon>
        <taxon>Colwelliaceae</taxon>
        <taxon>Thalassotalea</taxon>
    </lineage>
</organism>
<protein>
    <recommendedName>
        <fullName evidence="6">Flagellar secretion chaperone FliS</fullName>
    </recommendedName>
</protein>
<reference evidence="7 8" key="1">
    <citation type="submission" date="2020-08" db="EMBL/GenBank/DDBJ databases">
        <title>Genomic Encyclopedia of Type Strains, Phase IV (KMG-IV): sequencing the most valuable type-strain genomes for metagenomic binning, comparative biology and taxonomic classification.</title>
        <authorList>
            <person name="Goeker M."/>
        </authorList>
    </citation>
    <scope>NUCLEOTIDE SEQUENCE [LARGE SCALE GENOMIC DNA]</scope>
    <source>
        <strain evidence="7 8">DSM 26287</strain>
    </source>
</reference>
<dbReference type="GO" id="GO:0005829">
    <property type="term" value="C:cytosol"/>
    <property type="evidence" value="ECO:0007669"/>
    <property type="project" value="UniProtKB-SubCell"/>
</dbReference>
<dbReference type="EMBL" id="JACHHU010000035">
    <property type="protein sequence ID" value="MBB6544715.1"/>
    <property type="molecule type" value="Genomic_DNA"/>
</dbReference>
<keyword evidence="7" id="KW-0966">Cell projection</keyword>
<comment type="similarity">
    <text evidence="2 6">Belongs to the FliS family.</text>
</comment>
<dbReference type="AlphaFoldDB" id="A0A7X0NJS8"/>
<dbReference type="RefSeq" id="WP_184426097.1">
    <property type="nucleotide sequence ID" value="NZ_AP027362.1"/>
</dbReference>
<evidence type="ECO:0000256" key="1">
    <source>
        <dbReference type="ARBA" id="ARBA00004514"/>
    </source>
</evidence>
<sequence length="145" mass="16063">MRKNLKAYNQVNINSTLLAADPHQVILMMYDGLLESIAKVKGAIERKDLAMKSQMVTKAVNILSALDNSLDAEAEPKISATFSSLYQYCIDRLNDTNITLNVEGLDEVVELLKPLRDAWQSIPEASKKEGLDLLKKKDNQSVVGA</sequence>
<dbReference type="SUPFAM" id="SSF101116">
    <property type="entry name" value="Flagellar export chaperone FliS"/>
    <property type="match status" value="1"/>
</dbReference>
<dbReference type="CDD" id="cd16098">
    <property type="entry name" value="FliS"/>
    <property type="match status" value="1"/>
</dbReference>
<name>A0A7X0NJS8_9GAMM</name>
<keyword evidence="7" id="KW-0282">Flagellum</keyword>
<evidence type="ECO:0000313" key="7">
    <source>
        <dbReference type="EMBL" id="MBB6544715.1"/>
    </source>
</evidence>
<keyword evidence="5" id="KW-0143">Chaperone</keyword>
<evidence type="ECO:0000313" key="8">
    <source>
        <dbReference type="Proteomes" id="UP000537141"/>
    </source>
</evidence>
<proteinExistence type="inferred from homology"/>
<evidence type="ECO:0000256" key="2">
    <source>
        <dbReference type="ARBA" id="ARBA00008787"/>
    </source>
</evidence>
<dbReference type="Proteomes" id="UP000537141">
    <property type="component" value="Unassembled WGS sequence"/>
</dbReference>
<evidence type="ECO:0000256" key="4">
    <source>
        <dbReference type="ARBA" id="ARBA00022795"/>
    </source>
</evidence>
<comment type="caution">
    <text evidence="7">The sequence shown here is derived from an EMBL/GenBank/DDBJ whole genome shotgun (WGS) entry which is preliminary data.</text>
</comment>
<keyword evidence="4 6" id="KW-1005">Bacterial flagellum biogenesis</keyword>
<dbReference type="PANTHER" id="PTHR34773">
    <property type="entry name" value="FLAGELLAR SECRETION CHAPERONE FLIS"/>
    <property type="match status" value="1"/>
</dbReference>
<keyword evidence="8" id="KW-1185">Reference proteome</keyword>
<dbReference type="NCBIfam" id="TIGR00208">
    <property type="entry name" value="fliS"/>
    <property type="match status" value="1"/>
</dbReference>
<keyword evidence="7" id="KW-0969">Cilium</keyword>
<dbReference type="PANTHER" id="PTHR34773:SF1">
    <property type="entry name" value="FLAGELLAR SECRETION CHAPERONE FLIS"/>
    <property type="match status" value="1"/>
</dbReference>
<dbReference type="InterPro" id="IPR036584">
    <property type="entry name" value="FliS_sf"/>
</dbReference>